<protein>
    <submittedName>
        <fullName evidence="1">Uncharacterized protein</fullName>
    </submittedName>
</protein>
<sequence length="128" mass="14729">MELTNATMQFIPLYLEGILDKSSRLNECVILHRRHMLQDWRTNHSLQHSTSLMQGLLSRSDWMCFDAMELGVSVGWGVVTTPLRGIVSKCPTTICRSCWTCLTLVYVRPLFCINQIFLVKRPDRIGDL</sequence>
<reference evidence="1" key="1">
    <citation type="submission" date="2021-08" db="EMBL/GenBank/DDBJ databases">
        <title>WGS assembly of Ceratopteris richardii.</title>
        <authorList>
            <person name="Marchant D.B."/>
            <person name="Chen G."/>
            <person name="Jenkins J."/>
            <person name="Shu S."/>
            <person name="Leebens-Mack J."/>
            <person name="Grimwood J."/>
            <person name="Schmutz J."/>
            <person name="Soltis P."/>
            <person name="Soltis D."/>
            <person name="Chen Z.-H."/>
        </authorList>
    </citation>
    <scope>NUCLEOTIDE SEQUENCE</scope>
    <source>
        <strain evidence="1">Whitten #5841</strain>
        <tissue evidence="1">Leaf</tissue>
    </source>
</reference>
<name>A0A8T2QIG7_CERRI</name>
<keyword evidence="2" id="KW-1185">Reference proteome</keyword>
<evidence type="ECO:0000313" key="1">
    <source>
        <dbReference type="EMBL" id="KAH7283414.1"/>
    </source>
</evidence>
<organism evidence="1 2">
    <name type="scientific">Ceratopteris richardii</name>
    <name type="common">Triangle waterfern</name>
    <dbReference type="NCBI Taxonomy" id="49495"/>
    <lineage>
        <taxon>Eukaryota</taxon>
        <taxon>Viridiplantae</taxon>
        <taxon>Streptophyta</taxon>
        <taxon>Embryophyta</taxon>
        <taxon>Tracheophyta</taxon>
        <taxon>Polypodiopsida</taxon>
        <taxon>Polypodiidae</taxon>
        <taxon>Polypodiales</taxon>
        <taxon>Pteridineae</taxon>
        <taxon>Pteridaceae</taxon>
        <taxon>Parkerioideae</taxon>
        <taxon>Ceratopteris</taxon>
    </lineage>
</organism>
<dbReference type="Proteomes" id="UP000825935">
    <property type="component" value="Chromosome 34"/>
</dbReference>
<dbReference type="EMBL" id="CM035439">
    <property type="protein sequence ID" value="KAH7283414.1"/>
    <property type="molecule type" value="Genomic_DNA"/>
</dbReference>
<dbReference type="AlphaFoldDB" id="A0A8T2QIG7"/>
<gene>
    <name evidence="1" type="ORF">KP509_34G006300</name>
</gene>
<proteinExistence type="predicted"/>
<evidence type="ECO:0000313" key="2">
    <source>
        <dbReference type="Proteomes" id="UP000825935"/>
    </source>
</evidence>
<comment type="caution">
    <text evidence="1">The sequence shown here is derived from an EMBL/GenBank/DDBJ whole genome shotgun (WGS) entry which is preliminary data.</text>
</comment>
<accession>A0A8T2QIG7</accession>